<keyword evidence="4" id="KW-0520">NAD</keyword>
<evidence type="ECO:0000256" key="7">
    <source>
        <dbReference type="RuleBase" id="RU003345"/>
    </source>
</evidence>
<dbReference type="InterPro" id="IPR044638">
    <property type="entry name" value="ALDH7A1-like"/>
</dbReference>
<feature type="region of interest" description="Disordered" evidence="8">
    <location>
        <begin position="391"/>
        <end position="440"/>
    </location>
</feature>
<dbReference type="InterPro" id="IPR016163">
    <property type="entry name" value="Ald_DH_C"/>
</dbReference>
<dbReference type="InterPro" id="IPR016162">
    <property type="entry name" value="Ald_DH_N"/>
</dbReference>
<dbReference type="PROSITE" id="PS00687">
    <property type="entry name" value="ALDEHYDE_DEHYDR_GLU"/>
    <property type="match status" value="1"/>
</dbReference>
<dbReference type="STRING" id="282301.A0A267DIV2"/>
<dbReference type="EC" id="1.2.1.3" evidence="5"/>
<dbReference type="Gene3D" id="3.40.605.10">
    <property type="entry name" value="Aldehyde Dehydrogenase, Chain A, domain 1"/>
    <property type="match status" value="1"/>
</dbReference>
<evidence type="ECO:0000259" key="9">
    <source>
        <dbReference type="Pfam" id="PF00171"/>
    </source>
</evidence>
<dbReference type="InterPro" id="IPR015590">
    <property type="entry name" value="Aldehyde_DH_dom"/>
</dbReference>
<evidence type="ECO:0000256" key="1">
    <source>
        <dbReference type="ARBA" id="ARBA00009986"/>
    </source>
</evidence>
<name>A0A267DIV2_9PLAT</name>
<protein>
    <recommendedName>
        <fullName evidence="5">aldehyde dehydrogenase (NAD(+))</fullName>
        <ecNumber evidence="5">1.2.1.3</ecNumber>
    </recommendedName>
</protein>
<dbReference type="PANTHER" id="PTHR43521">
    <property type="entry name" value="ALPHA-AMINOADIPIC SEMIALDEHYDE DEHYDROGENASE"/>
    <property type="match status" value="1"/>
</dbReference>
<evidence type="ECO:0000256" key="8">
    <source>
        <dbReference type="SAM" id="MobiDB-lite"/>
    </source>
</evidence>
<dbReference type="AlphaFoldDB" id="A0A267DIV2"/>
<dbReference type="GO" id="GO:0004029">
    <property type="term" value="F:aldehyde dehydrogenase (NAD+) activity"/>
    <property type="evidence" value="ECO:0007669"/>
    <property type="project" value="UniProtKB-EC"/>
</dbReference>
<organism evidence="10 11">
    <name type="scientific">Macrostomum lignano</name>
    <dbReference type="NCBI Taxonomy" id="282301"/>
    <lineage>
        <taxon>Eukaryota</taxon>
        <taxon>Metazoa</taxon>
        <taxon>Spiralia</taxon>
        <taxon>Lophotrochozoa</taxon>
        <taxon>Platyhelminthes</taxon>
        <taxon>Rhabditophora</taxon>
        <taxon>Macrostomorpha</taxon>
        <taxon>Macrostomida</taxon>
        <taxon>Macrostomidae</taxon>
        <taxon>Macrostomum</taxon>
    </lineage>
</organism>
<dbReference type="InterPro" id="IPR029510">
    <property type="entry name" value="Ald_DH_CS_GLU"/>
</dbReference>
<dbReference type="Gene3D" id="3.40.309.10">
    <property type="entry name" value="Aldehyde Dehydrogenase, Chain A, domain 2"/>
    <property type="match status" value="1"/>
</dbReference>
<reference evidence="10 11" key="1">
    <citation type="submission" date="2017-06" db="EMBL/GenBank/DDBJ databases">
        <title>A platform for efficient transgenesis in Macrostomum lignano, a flatworm model organism for stem cell research.</title>
        <authorList>
            <person name="Berezikov E."/>
        </authorList>
    </citation>
    <scope>NUCLEOTIDE SEQUENCE [LARGE SCALE GENOMIC DNA]</scope>
    <source>
        <strain evidence="10">DV1</strain>
        <tissue evidence="10">Whole organism</tissue>
    </source>
</reference>
<dbReference type="EMBL" id="NIVC01003940">
    <property type="protein sequence ID" value="PAA49230.1"/>
    <property type="molecule type" value="Genomic_DNA"/>
</dbReference>
<accession>A0A267DIV2</accession>
<evidence type="ECO:0000313" key="11">
    <source>
        <dbReference type="Proteomes" id="UP000215902"/>
    </source>
</evidence>
<comment type="similarity">
    <text evidence="1 7">Belongs to the aldehyde dehydrogenase family.</text>
</comment>
<keyword evidence="11" id="KW-1185">Reference proteome</keyword>
<dbReference type="Pfam" id="PF00171">
    <property type="entry name" value="Aldedh"/>
    <property type="match status" value="1"/>
</dbReference>
<comment type="caution">
    <text evidence="10">The sequence shown here is derived from an EMBL/GenBank/DDBJ whole genome shotgun (WGS) entry which is preliminary data.</text>
</comment>
<feature type="active site" evidence="6">
    <location>
        <position position="304"/>
    </location>
</feature>
<proteinExistence type="inferred from homology"/>
<dbReference type="Proteomes" id="UP000215902">
    <property type="component" value="Unassembled WGS sequence"/>
</dbReference>
<dbReference type="SUPFAM" id="SSF53720">
    <property type="entry name" value="ALDH-like"/>
    <property type="match status" value="1"/>
</dbReference>
<feature type="domain" description="Aldehyde dehydrogenase" evidence="9">
    <location>
        <begin position="70"/>
        <end position="396"/>
    </location>
</feature>
<evidence type="ECO:0000256" key="6">
    <source>
        <dbReference type="PROSITE-ProRule" id="PRU10007"/>
    </source>
</evidence>
<evidence type="ECO:0000313" key="10">
    <source>
        <dbReference type="EMBL" id="PAA49230.1"/>
    </source>
</evidence>
<evidence type="ECO:0000256" key="4">
    <source>
        <dbReference type="ARBA" id="ARBA00023027"/>
    </source>
</evidence>
<dbReference type="OrthoDB" id="310895at2759"/>
<dbReference type="PANTHER" id="PTHR43521:SF1">
    <property type="entry name" value="ALPHA-AMINOADIPIC SEMIALDEHYDE DEHYDROGENASE"/>
    <property type="match status" value="1"/>
</dbReference>
<gene>
    <name evidence="10" type="ORF">BOX15_Mlig007529g1</name>
</gene>
<evidence type="ECO:0000256" key="2">
    <source>
        <dbReference type="ARBA" id="ARBA00011881"/>
    </source>
</evidence>
<feature type="compositionally biased region" description="Basic and acidic residues" evidence="8">
    <location>
        <begin position="425"/>
        <end position="434"/>
    </location>
</feature>
<evidence type="ECO:0000256" key="3">
    <source>
        <dbReference type="ARBA" id="ARBA00023002"/>
    </source>
</evidence>
<evidence type="ECO:0000256" key="5">
    <source>
        <dbReference type="ARBA" id="ARBA00024226"/>
    </source>
</evidence>
<comment type="subunit">
    <text evidence="2">Homotetramer.</text>
</comment>
<sequence length="457" mass="48546">MPLPIGRFSLTNVARLYQLPRLLQVQHNLRAAMSSSPGYLINEPKYAWLKDLGLEEVNKGVYSGGAWSGSGNRIDSICPANGRKIASVVEGTPEDYNKLIEAARAAWPAWAETTPPARGEIVRQIGDNLRKNLQLLGKLVSLEMGKILPEGVGEVQEVVDICDYGVGLSRTLSGQVLPSERPNHSLMEVWNPLGVIGVITAFNFPCAVFGWNFSLSAVCGNCTVWKGAPSTPLTTLAVTRVVAEVFERNGVPPGVLSAICAGADVGAAMAADERLPLVSFTGSCAVGREVAVTVAGRFGRSLLELGGNNAILVNADADLDMVVQSAVFACAGTAGQRCTSTRRLVLHSSLHDQVVSRLGKALESLMAKAGDPVEQGVLYGPLHSPASVEKYESALGSGPGPGGGRPDRVRRQANRSAVQQRRLLRRADPDHRAEAGLAAGAREDFRSDCVRAQVRLA</sequence>
<keyword evidence="3 7" id="KW-0560">Oxidoreductase</keyword>
<dbReference type="InterPro" id="IPR016161">
    <property type="entry name" value="Ald_DH/histidinol_DH"/>
</dbReference>